<dbReference type="EMBL" id="BKCJ010008748">
    <property type="protein sequence ID" value="GEU83768.1"/>
    <property type="molecule type" value="Genomic_DNA"/>
</dbReference>
<protein>
    <submittedName>
        <fullName evidence="2">Uncharacterized protein</fullName>
    </submittedName>
</protein>
<feature type="compositionally biased region" description="Polar residues" evidence="1">
    <location>
        <begin position="168"/>
        <end position="180"/>
    </location>
</feature>
<organism evidence="2">
    <name type="scientific">Tanacetum cinerariifolium</name>
    <name type="common">Dalmatian daisy</name>
    <name type="synonym">Chrysanthemum cinerariifolium</name>
    <dbReference type="NCBI Taxonomy" id="118510"/>
    <lineage>
        <taxon>Eukaryota</taxon>
        <taxon>Viridiplantae</taxon>
        <taxon>Streptophyta</taxon>
        <taxon>Embryophyta</taxon>
        <taxon>Tracheophyta</taxon>
        <taxon>Spermatophyta</taxon>
        <taxon>Magnoliopsida</taxon>
        <taxon>eudicotyledons</taxon>
        <taxon>Gunneridae</taxon>
        <taxon>Pentapetalae</taxon>
        <taxon>asterids</taxon>
        <taxon>campanulids</taxon>
        <taxon>Asterales</taxon>
        <taxon>Asteraceae</taxon>
        <taxon>Asteroideae</taxon>
        <taxon>Anthemideae</taxon>
        <taxon>Anthemidinae</taxon>
        <taxon>Tanacetum</taxon>
    </lineage>
</organism>
<feature type="compositionally biased region" description="Basic and acidic residues" evidence="1">
    <location>
        <begin position="1"/>
        <end position="10"/>
    </location>
</feature>
<evidence type="ECO:0000313" key="2">
    <source>
        <dbReference type="EMBL" id="GEU83768.1"/>
    </source>
</evidence>
<feature type="non-terminal residue" evidence="2">
    <location>
        <position position="180"/>
    </location>
</feature>
<feature type="region of interest" description="Disordered" evidence="1">
    <location>
        <begin position="1"/>
        <end position="49"/>
    </location>
</feature>
<dbReference type="AlphaFoldDB" id="A0A6L2NC68"/>
<gene>
    <name evidence="2" type="ORF">Tci_055746</name>
</gene>
<name>A0A6L2NC68_TANCI</name>
<proteinExistence type="predicted"/>
<accession>A0A6L2NC68</accession>
<sequence>MVDKEKVKEDRDEDADQAMNEQARTEQAGGVQANVQVPEPAIPNPSSSLTLSSVEYETLSTAAKLLSDMKTATRASKQDYRIQQHPKGSSEVSGVIPEVLDELRDESNKSDWGSDDEKEHDDEDMVDKEKVKEDRDEDADQAMNEQARTEQAGGVQANVQVPEPAIPNPSSSLTLSSVEY</sequence>
<evidence type="ECO:0000256" key="1">
    <source>
        <dbReference type="SAM" id="MobiDB-lite"/>
    </source>
</evidence>
<reference evidence="2" key="1">
    <citation type="journal article" date="2019" name="Sci. Rep.">
        <title>Draft genome of Tanacetum cinerariifolium, the natural source of mosquito coil.</title>
        <authorList>
            <person name="Yamashiro T."/>
            <person name="Shiraishi A."/>
            <person name="Satake H."/>
            <person name="Nakayama K."/>
        </authorList>
    </citation>
    <scope>NUCLEOTIDE SEQUENCE</scope>
</reference>
<comment type="caution">
    <text evidence="2">The sequence shown here is derived from an EMBL/GenBank/DDBJ whole genome shotgun (WGS) entry which is preliminary data.</text>
</comment>
<feature type="region of interest" description="Disordered" evidence="1">
    <location>
        <begin position="71"/>
        <end position="180"/>
    </location>
</feature>
<feature type="compositionally biased region" description="Acidic residues" evidence="1">
    <location>
        <begin position="113"/>
        <end position="126"/>
    </location>
</feature>